<feature type="region of interest" description="Disordered" evidence="3">
    <location>
        <begin position="36"/>
        <end position="56"/>
    </location>
</feature>
<evidence type="ECO:0008006" key="6">
    <source>
        <dbReference type="Google" id="ProtNLM"/>
    </source>
</evidence>
<evidence type="ECO:0000256" key="1">
    <source>
        <dbReference type="ARBA" id="ARBA00022737"/>
    </source>
</evidence>
<dbReference type="InterPro" id="IPR011990">
    <property type="entry name" value="TPR-like_helical_dom_sf"/>
</dbReference>
<dbReference type="Proteomes" id="UP001234989">
    <property type="component" value="Chromosome 7"/>
</dbReference>
<evidence type="ECO:0000256" key="3">
    <source>
        <dbReference type="SAM" id="MobiDB-lite"/>
    </source>
</evidence>
<organism evidence="4 5">
    <name type="scientific">Solanum verrucosum</name>
    <dbReference type="NCBI Taxonomy" id="315347"/>
    <lineage>
        <taxon>Eukaryota</taxon>
        <taxon>Viridiplantae</taxon>
        <taxon>Streptophyta</taxon>
        <taxon>Embryophyta</taxon>
        <taxon>Tracheophyta</taxon>
        <taxon>Spermatophyta</taxon>
        <taxon>Magnoliopsida</taxon>
        <taxon>eudicotyledons</taxon>
        <taxon>Gunneridae</taxon>
        <taxon>Pentapetalae</taxon>
        <taxon>asterids</taxon>
        <taxon>lamiids</taxon>
        <taxon>Solanales</taxon>
        <taxon>Solanaceae</taxon>
        <taxon>Solanoideae</taxon>
        <taxon>Solaneae</taxon>
        <taxon>Solanum</taxon>
    </lineage>
</organism>
<accession>A0AAF0U5S7</accession>
<sequence>MPIFREKTMDENVTLTSNFDGLLQSSYGGDPEMVKYQLSSSSSSPGSSVFDDPHPPPQTPLPPPICPVCKLVYTYGYANCKAGRRCRFICEETTDENVALTEDFDDLLRSSYGGDPKIVIYQLRLFLVAAAEEVKPMNLVLKIFTGCSCRVEDFHKLCSDIMKWDEISWNAIISGFSNFGVAGEAFFCFSRMRRAGFTALQN</sequence>
<evidence type="ECO:0000313" key="4">
    <source>
        <dbReference type="EMBL" id="WMV39748.1"/>
    </source>
</evidence>
<feature type="compositionally biased region" description="Low complexity" evidence="3">
    <location>
        <begin position="39"/>
        <end position="48"/>
    </location>
</feature>
<name>A0AAF0U5S7_SOLVR</name>
<reference evidence="4" key="1">
    <citation type="submission" date="2023-08" db="EMBL/GenBank/DDBJ databases">
        <title>A de novo genome assembly of Solanum verrucosum Schlechtendal, a Mexican diploid species geographically isolated from the other diploid A-genome species in potato relatives.</title>
        <authorList>
            <person name="Hosaka K."/>
        </authorList>
    </citation>
    <scope>NUCLEOTIDE SEQUENCE</scope>
    <source>
        <tissue evidence="4">Young leaves</tissue>
    </source>
</reference>
<dbReference type="EMBL" id="CP133618">
    <property type="protein sequence ID" value="WMV39748.1"/>
    <property type="molecule type" value="Genomic_DNA"/>
</dbReference>
<keyword evidence="1" id="KW-0677">Repeat</keyword>
<gene>
    <name evidence="4" type="ORF">MTR67_033133</name>
</gene>
<evidence type="ECO:0000313" key="5">
    <source>
        <dbReference type="Proteomes" id="UP001234989"/>
    </source>
</evidence>
<keyword evidence="5" id="KW-1185">Reference proteome</keyword>
<evidence type="ECO:0000256" key="2">
    <source>
        <dbReference type="PROSITE-ProRule" id="PRU00708"/>
    </source>
</evidence>
<proteinExistence type="predicted"/>
<dbReference type="PROSITE" id="PS51375">
    <property type="entry name" value="PPR"/>
    <property type="match status" value="1"/>
</dbReference>
<dbReference type="InterPro" id="IPR002885">
    <property type="entry name" value="PPR_rpt"/>
</dbReference>
<feature type="repeat" description="PPR" evidence="2">
    <location>
        <begin position="165"/>
        <end position="199"/>
    </location>
</feature>
<dbReference type="Gene3D" id="1.25.40.10">
    <property type="entry name" value="Tetratricopeptide repeat domain"/>
    <property type="match status" value="1"/>
</dbReference>
<protein>
    <recommendedName>
        <fullName evidence="6">Pentatricopeptide repeat-containing protein</fullName>
    </recommendedName>
</protein>
<dbReference type="AlphaFoldDB" id="A0AAF0U5S7"/>